<name>A0A0N0GL70_9NEIS</name>
<comment type="caution">
    <text evidence="1">The sequence shown here is derived from an EMBL/GenBank/DDBJ whole genome shotgun (WGS) entry which is preliminary data.</text>
</comment>
<dbReference type="RefSeq" id="WP_053939557.1">
    <property type="nucleotide sequence ID" value="NZ_LAQT01000036.1"/>
</dbReference>
<evidence type="ECO:0000313" key="1">
    <source>
        <dbReference type="EMBL" id="KPC49627.1"/>
    </source>
</evidence>
<reference evidence="1 2" key="1">
    <citation type="submission" date="2015-07" db="EMBL/GenBank/DDBJ databases">
        <title>Draft genome sequence of the Amantichitinum ursilacus IGB-41, a new chitin-degrading bacterium.</title>
        <authorList>
            <person name="Kirstahler P."/>
            <person name="Guenther M."/>
            <person name="Grumaz C."/>
            <person name="Rupp S."/>
            <person name="Zibek S."/>
            <person name="Sohn K."/>
        </authorList>
    </citation>
    <scope>NUCLEOTIDE SEQUENCE [LARGE SCALE GENOMIC DNA]</scope>
    <source>
        <strain evidence="1 2">IGB-41</strain>
    </source>
</reference>
<dbReference type="Proteomes" id="UP000037939">
    <property type="component" value="Unassembled WGS sequence"/>
</dbReference>
<accession>A0A0N0GL70</accession>
<dbReference type="EMBL" id="LAQT01000036">
    <property type="protein sequence ID" value="KPC49627.1"/>
    <property type="molecule type" value="Genomic_DNA"/>
</dbReference>
<keyword evidence="2" id="KW-1185">Reference proteome</keyword>
<gene>
    <name evidence="1" type="ORF">WG78_19930</name>
</gene>
<dbReference type="AlphaFoldDB" id="A0A0N0GL70"/>
<sequence length="67" mass="7372">MTEKSMNAGQFAFIKGALAHTLSERPDHDPDRAALVSLSERLSTFPERRKYIRLAFGATAPDHSTVG</sequence>
<proteinExistence type="predicted"/>
<organism evidence="1 2">
    <name type="scientific">Amantichitinum ursilacus</name>
    <dbReference type="NCBI Taxonomy" id="857265"/>
    <lineage>
        <taxon>Bacteria</taxon>
        <taxon>Pseudomonadati</taxon>
        <taxon>Pseudomonadota</taxon>
        <taxon>Betaproteobacteria</taxon>
        <taxon>Neisseriales</taxon>
        <taxon>Chitinibacteraceae</taxon>
        <taxon>Amantichitinum</taxon>
    </lineage>
</organism>
<evidence type="ECO:0000313" key="2">
    <source>
        <dbReference type="Proteomes" id="UP000037939"/>
    </source>
</evidence>
<protein>
    <submittedName>
        <fullName evidence="1">Uncharacterized protein</fullName>
    </submittedName>
</protein>